<keyword evidence="1" id="KW-0732">Signal</keyword>
<organism evidence="2 3">
    <name type="scientific">Paraburkholderia ferrariae</name>
    <dbReference type="NCBI Taxonomy" id="386056"/>
    <lineage>
        <taxon>Bacteria</taxon>
        <taxon>Pseudomonadati</taxon>
        <taxon>Pseudomonadota</taxon>
        <taxon>Betaproteobacteria</taxon>
        <taxon>Burkholderiales</taxon>
        <taxon>Burkholderiaceae</taxon>
        <taxon>Paraburkholderia</taxon>
    </lineage>
</organism>
<dbReference type="PANTHER" id="PTHR35560">
    <property type="entry name" value="BLL0132 PROTEIN"/>
    <property type="match status" value="1"/>
</dbReference>
<keyword evidence="2" id="KW-0378">Hydrolase</keyword>
<dbReference type="EMBL" id="JAYMRV010000002">
    <property type="protein sequence ID" value="MEM5420961.1"/>
    <property type="molecule type" value="Genomic_DNA"/>
</dbReference>
<evidence type="ECO:0000313" key="3">
    <source>
        <dbReference type="Proteomes" id="UP001489897"/>
    </source>
</evidence>
<proteinExistence type="predicted"/>
<gene>
    <name evidence="2" type="ORF">VSR73_07760</name>
</gene>
<evidence type="ECO:0000256" key="1">
    <source>
        <dbReference type="SAM" id="SignalP"/>
    </source>
</evidence>
<accession>A0ABU9RLL4</accession>
<dbReference type="GO" id="GO:0016787">
    <property type="term" value="F:hydrolase activity"/>
    <property type="evidence" value="ECO:0007669"/>
    <property type="project" value="UniProtKB-KW"/>
</dbReference>
<feature type="chain" id="PRO_5045845845" evidence="1">
    <location>
        <begin position="31"/>
        <end position="352"/>
    </location>
</feature>
<name>A0ABU9RLL4_9BURK</name>
<dbReference type="RefSeq" id="WP_342946346.1">
    <property type="nucleotide sequence ID" value="NZ_JAYMRV010000002.1"/>
</dbReference>
<dbReference type="InterPro" id="IPR029058">
    <property type="entry name" value="AB_hydrolase_fold"/>
</dbReference>
<comment type="caution">
    <text evidence="2">The sequence shown here is derived from an EMBL/GenBank/DDBJ whole genome shotgun (WGS) entry which is preliminary data.</text>
</comment>
<dbReference type="PANTHER" id="PTHR35560:SF3">
    <property type="entry name" value="PEPTIDASE S9 PROLYL OLIGOPEPTIDASE CATALYTIC DOMAIN-CONTAINING PROTEIN"/>
    <property type="match status" value="1"/>
</dbReference>
<feature type="signal peptide" evidence="1">
    <location>
        <begin position="1"/>
        <end position="30"/>
    </location>
</feature>
<keyword evidence="3" id="KW-1185">Reference proteome</keyword>
<sequence length="352" mass="37368">MGSNVLRRLAVVTATIAASALIVAPAPAQARAVRPVSVIADARMTVDTPQGHAQFPLYVSADWNVPRPAVQRAVVIVHGRLRDADTYFRTAQHARELAGVDPAATLLVAPQFLATADVSAHHAPGDLLSWRGNAWMAGADAASGVPVSSYAVLDDIARHLADRRLFPNLKTIVFAGHSGGAQVLQRYAIASHTDALAAAGIDVRFVVASPSSYAYFDAQRPGANGAPAPFDASRCADFDHWKYGMENRPASIAGRTPAQLEADYVKRRIVYLAGGNDDDPASASLDKRCAARAQGAQRVARAQGFYRYLQTRHPNGLNQTFHIVPGVGHDGARMLTSSCALATMFDTPGCAP</sequence>
<reference evidence="2 3" key="1">
    <citation type="submission" date="2024-01" db="EMBL/GenBank/DDBJ databases">
        <title>The diversity of rhizobia nodulating Mimosa spp. in eleven states of Brazil covering several biomes is determined by host plant, location, and edaphic factors.</title>
        <authorList>
            <person name="Rouws L."/>
            <person name="Barauna A."/>
            <person name="Beukes C."/>
            <person name="De Faria S.M."/>
            <person name="Gross E."/>
            <person name="Dos Reis Junior F.B."/>
            <person name="Simon M."/>
            <person name="Maluk M."/>
            <person name="Odee D.W."/>
            <person name="Kenicer G."/>
            <person name="Young J.P.W."/>
            <person name="Reis V.M."/>
            <person name="Zilli J."/>
            <person name="James E.K."/>
        </authorList>
    </citation>
    <scope>NUCLEOTIDE SEQUENCE [LARGE SCALE GENOMIC DNA]</scope>
    <source>
        <strain evidence="2 3">JPY167</strain>
    </source>
</reference>
<dbReference type="SUPFAM" id="SSF53474">
    <property type="entry name" value="alpha/beta-Hydrolases"/>
    <property type="match status" value="1"/>
</dbReference>
<dbReference type="Proteomes" id="UP001489897">
    <property type="component" value="Unassembled WGS sequence"/>
</dbReference>
<protein>
    <submittedName>
        <fullName evidence="2">Alpha/beta hydrolase</fullName>
    </submittedName>
</protein>
<dbReference type="Gene3D" id="3.40.50.1820">
    <property type="entry name" value="alpha/beta hydrolase"/>
    <property type="match status" value="1"/>
</dbReference>
<evidence type="ECO:0000313" key="2">
    <source>
        <dbReference type="EMBL" id="MEM5420961.1"/>
    </source>
</evidence>